<accession>A0ABT1Q1G4</accession>
<protein>
    <submittedName>
        <fullName evidence="2">Uncharacterized protein</fullName>
    </submittedName>
</protein>
<dbReference type="RefSeq" id="WP_255922771.1">
    <property type="nucleotide sequence ID" value="NZ_JANFNG010000025.1"/>
</dbReference>
<evidence type="ECO:0000256" key="1">
    <source>
        <dbReference type="SAM" id="MobiDB-lite"/>
    </source>
</evidence>
<dbReference type="EMBL" id="JANFNG010000025">
    <property type="protein sequence ID" value="MCQ4083775.1"/>
    <property type="molecule type" value="Genomic_DNA"/>
</dbReference>
<proteinExistence type="predicted"/>
<evidence type="ECO:0000313" key="3">
    <source>
        <dbReference type="Proteomes" id="UP001057702"/>
    </source>
</evidence>
<gene>
    <name evidence="2" type="ORF">NGB36_25070</name>
</gene>
<comment type="caution">
    <text evidence="2">The sequence shown here is derived from an EMBL/GenBank/DDBJ whole genome shotgun (WGS) entry which is preliminary data.</text>
</comment>
<keyword evidence="3" id="KW-1185">Reference proteome</keyword>
<evidence type="ECO:0000313" key="2">
    <source>
        <dbReference type="EMBL" id="MCQ4083775.1"/>
    </source>
</evidence>
<feature type="compositionally biased region" description="Basic and acidic residues" evidence="1">
    <location>
        <begin position="7"/>
        <end position="17"/>
    </location>
</feature>
<organism evidence="2 3">
    <name type="scientific">Streptomyces humicola</name>
    <dbReference type="NCBI Taxonomy" id="2953240"/>
    <lineage>
        <taxon>Bacteria</taxon>
        <taxon>Bacillati</taxon>
        <taxon>Actinomycetota</taxon>
        <taxon>Actinomycetes</taxon>
        <taxon>Kitasatosporales</taxon>
        <taxon>Streptomycetaceae</taxon>
        <taxon>Streptomyces</taxon>
    </lineage>
</organism>
<dbReference type="Proteomes" id="UP001057702">
    <property type="component" value="Unassembled WGS sequence"/>
</dbReference>
<name>A0ABT1Q1G4_9ACTN</name>
<feature type="region of interest" description="Disordered" evidence="1">
    <location>
        <begin position="1"/>
        <end position="48"/>
    </location>
</feature>
<sequence length="101" mass="10443">MTTPADDNGHDSARHSEASGPPCAKAHQSGPPAPRPGPHRAAGGAPDVPKRILTAALADAGDDERATVIDALARLHQLLVADQAPPRPLVLTIQEDGAIRR</sequence>
<reference evidence="2" key="1">
    <citation type="submission" date="2022-06" db="EMBL/GenBank/DDBJ databases">
        <title>Draft genome sequence of Streptomyces sp. RB6PN25 isolated from peat swamp forest in Thailand.</title>
        <authorList>
            <person name="Duangmal K."/>
            <person name="Klaysubun C."/>
        </authorList>
    </citation>
    <scope>NUCLEOTIDE SEQUENCE</scope>
    <source>
        <strain evidence="2">RB6PN25</strain>
    </source>
</reference>